<evidence type="ECO:0000313" key="13">
    <source>
        <dbReference type="Proteomes" id="UP001442364"/>
    </source>
</evidence>
<dbReference type="EMBL" id="JBBMER010000003">
    <property type="protein sequence ID" value="MEQ2379136.1"/>
    <property type="molecule type" value="Genomic_DNA"/>
</dbReference>
<comment type="cofactor">
    <cofactor evidence="1">
        <name>Mg(2+)</name>
        <dbReference type="ChEBI" id="CHEBI:18420"/>
    </cofactor>
</comment>
<evidence type="ECO:0000256" key="11">
    <source>
        <dbReference type="PIRNR" id="PIRNR006268"/>
    </source>
</evidence>
<evidence type="ECO:0000313" key="12">
    <source>
        <dbReference type="EMBL" id="MEQ2379136.1"/>
    </source>
</evidence>
<evidence type="ECO:0000256" key="8">
    <source>
        <dbReference type="ARBA" id="ARBA00022842"/>
    </source>
</evidence>
<dbReference type="GO" id="GO:0016740">
    <property type="term" value="F:transferase activity"/>
    <property type="evidence" value="ECO:0007669"/>
    <property type="project" value="UniProtKB-KW"/>
</dbReference>
<comment type="similarity">
    <text evidence="11">Belongs to the ApbE family.</text>
</comment>
<evidence type="ECO:0000256" key="6">
    <source>
        <dbReference type="ARBA" id="ARBA00022723"/>
    </source>
</evidence>
<dbReference type="PIRSF" id="PIRSF006268">
    <property type="entry name" value="ApbE"/>
    <property type="match status" value="1"/>
</dbReference>
<keyword evidence="4 11" id="KW-0285">Flavoprotein</keyword>
<dbReference type="InterPro" id="IPR024932">
    <property type="entry name" value="ApbE"/>
</dbReference>
<accession>A0ABV1BTR7</accession>
<keyword evidence="6 11" id="KW-0479">Metal-binding</keyword>
<comment type="catalytic activity">
    <reaction evidence="10 11">
        <text>L-threonyl-[protein] + FAD = FMN-L-threonyl-[protein] + AMP + H(+)</text>
        <dbReference type="Rhea" id="RHEA:36847"/>
        <dbReference type="Rhea" id="RHEA-COMP:11060"/>
        <dbReference type="Rhea" id="RHEA-COMP:11061"/>
        <dbReference type="ChEBI" id="CHEBI:15378"/>
        <dbReference type="ChEBI" id="CHEBI:30013"/>
        <dbReference type="ChEBI" id="CHEBI:57692"/>
        <dbReference type="ChEBI" id="CHEBI:74257"/>
        <dbReference type="ChEBI" id="CHEBI:456215"/>
        <dbReference type="EC" id="2.7.1.180"/>
    </reaction>
</comment>
<comment type="caution">
    <text evidence="12">The sequence shown here is derived from an EMBL/GenBank/DDBJ whole genome shotgun (WGS) entry which is preliminary data.</text>
</comment>
<dbReference type="PANTHER" id="PTHR30040">
    <property type="entry name" value="THIAMINE BIOSYNTHESIS LIPOPROTEIN APBE"/>
    <property type="match status" value="1"/>
</dbReference>
<dbReference type="Pfam" id="PF02424">
    <property type="entry name" value="ApbE"/>
    <property type="match status" value="1"/>
</dbReference>
<gene>
    <name evidence="12" type="ORF">WMO14_04460</name>
</gene>
<proteinExistence type="inferred from homology"/>
<organism evidence="12 13">
    <name type="scientific">[Lactobacillus] rogosae</name>
    <dbReference type="NCBI Taxonomy" id="706562"/>
    <lineage>
        <taxon>Bacteria</taxon>
        <taxon>Bacillati</taxon>
        <taxon>Bacillota</taxon>
        <taxon>Clostridia</taxon>
        <taxon>Lachnospirales</taxon>
        <taxon>Lachnospiraceae</taxon>
        <taxon>Lachnospira</taxon>
    </lineage>
</organism>
<dbReference type="PANTHER" id="PTHR30040:SF2">
    <property type="entry name" value="FAD:PROTEIN FMN TRANSFERASE"/>
    <property type="match status" value="1"/>
</dbReference>
<evidence type="ECO:0000256" key="4">
    <source>
        <dbReference type="ARBA" id="ARBA00022630"/>
    </source>
</evidence>
<keyword evidence="13" id="KW-1185">Reference proteome</keyword>
<evidence type="ECO:0000256" key="2">
    <source>
        <dbReference type="ARBA" id="ARBA00011955"/>
    </source>
</evidence>
<evidence type="ECO:0000256" key="9">
    <source>
        <dbReference type="ARBA" id="ARBA00031306"/>
    </source>
</evidence>
<dbReference type="RefSeq" id="WP_349153333.1">
    <property type="nucleotide sequence ID" value="NZ_JBBMER010000003.1"/>
</dbReference>
<keyword evidence="8 11" id="KW-0460">Magnesium</keyword>
<evidence type="ECO:0000256" key="10">
    <source>
        <dbReference type="ARBA" id="ARBA00048540"/>
    </source>
</evidence>
<evidence type="ECO:0000256" key="1">
    <source>
        <dbReference type="ARBA" id="ARBA00001946"/>
    </source>
</evidence>
<dbReference type="EC" id="2.7.1.180" evidence="2 11"/>
<sequence>MNNLVILQKPAHPRHRTASLVLCIVIINCMLSALTGCNSKKLALSSPISVTDYKLNTYVQIDSYTNVNKNVLSDALGLCDYYEHIFSRTLETSELYKVNTQQTTAISDELYELIELGLYYSQLSYGAFDITIGSVSRLWDFNTDTPDVPDSSAIADALAYVDYTKVSLSTDNDGTHHISIPDGYCLDLGAIAKGYIADKIKAYLIDNGVERAIINLGGNVLCIGQKRNGSDFNIAVKKPFTETGEYMEVLHINDYSVVSSGTYERYFYSDDCTFYHHILNPATGYPYDNNLCDVTIISSESTVGDCLSTTCFVLGLDDGMKLINSLEGIEAVFMTNDGSKYYSDNAKAYIN</sequence>
<evidence type="ECO:0000256" key="5">
    <source>
        <dbReference type="ARBA" id="ARBA00022679"/>
    </source>
</evidence>
<keyword evidence="5 11" id="KW-0808">Transferase</keyword>
<dbReference type="SUPFAM" id="SSF143631">
    <property type="entry name" value="ApbE-like"/>
    <property type="match status" value="1"/>
</dbReference>
<evidence type="ECO:0000256" key="3">
    <source>
        <dbReference type="ARBA" id="ARBA00016337"/>
    </source>
</evidence>
<name>A0ABV1BTR7_9FIRM</name>
<keyword evidence="7 11" id="KW-0274">FAD</keyword>
<reference evidence="12 13" key="1">
    <citation type="submission" date="2024-03" db="EMBL/GenBank/DDBJ databases">
        <title>Human intestinal bacterial collection.</title>
        <authorList>
            <person name="Pauvert C."/>
            <person name="Hitch T.C.A."/>
            <person name="Clavel T."/>
        </authorList>
    </citation>
    <scope>NUCLEOTIDE SEQUENCE [LARGE SCALE GENOMIC DNA]</scope>
    <source>
        <strain evidence="12 13">CLA-AA-H255</strain>
    </source>
</reference>
<dbReference type="Gene3D" id="3.10.520.10">
    <property type="entry name" value="ApbE-like domains"/>
    <property type="match status" value="1"/>
</dbReference>
<dbReference type="InterPro" id="IPR003374">
    <property type="entry name" value="ApbE-like_sf"/>
</dbReference>
<evidence type="ECO:0000256" key="7">
    <source>
        <dbReference type="ARBA" id="ARBA00022827"/>
    </source>
</evidence>
<protein>
    <recommendedName>
        <fullName evidence="3 11">FAD:protein FMN transferase</fullName>
        <ecNumber evidence="2 11">2.7.1.180</ecNumber>
    </recommendedName>
    <alternativeName>
        <fullName evidence="9 11">Flavin transferase</fullName>
    </alternativeName>
</protein>
<dbReference type="Proteomes" id="UP001442364">
    <property type="component" value="Unassembled WGS sequence"/>
</dbReference>